<gene>
    <name evidence="6" type="ORF">C7440_3375</name>
</gene>
<evidence type="ECO:0000256" key="2">
    <source>
        <dbReference type="ARBA" id="ARBA00023015"/>
    </source>
</evidence>
<keyword evidence="4" id="KW-0804">Transcription</keyword>
<feature type="domain" description="HTH lysR-type" evidence="5">
    <location>
        <begin position="1"/>
        <end position="59"/>
    </location>
</feature>
<comment type="caution">
    <text evidence="6">The sequence shown here is derived from an EMBL/GenBank/DDBJ whole genome shotgun (WGS) entry which is preliminary data.</text>
</comment>
<dbReference type="PANTHER" id="PTHR30537:SF72">
    <property type="entry name" value="LYSR FAMILY TRANSCRIPTIONAL REGULATOR"/>
    <property type="match status" value="1"/>
</dbReference>
<comment type="similarity">
    <text evidence="1">Belongs to the LysR transcriptional regulatory family.</text>
</comment>
<dbReference type="InterPro" id="IPR036388">
    <property type="entry name" value="WH-like_DNA-bd_sf"/>
</dbReference>
<name>A0A2U1CIQ0_9BURK</name>
<evidence type="ECO:0000256" key="1">
    <source>
        <dbReference type="ARBA" id="ARBA00009437"/>
    </source>
</evidence>
<dbReference type="FunFam" id="1.10.10.10:FF:000001">
    <property type="entry name" value="LysR family transcriptional regulator"/>
    <property type="match status" value="1"/>
</dbReference>
<evidence type="ECO:0000256" key="4">
    <source>
        <dbReference type="ARBA" id="ARBA00023163"/>
    </source>
</evidence>
<dbReference type="RefSeq" id="WP_116519314.1">
    <property type="nucleotide sequence ID" value="NZ_JACCEX010000010.1"/>
</dbReference>
<dbReference type="InterPro" id="IPR000847">
    <property type="entry name" value="LysR_HTH_N"/>
</dbReference>
<dbReference type="SUPFAM" id="SSF46785">
    <property type="entry name" value="Winged helix' DNA-binding domain"/>
    <property type="match status" value="1"/>
</dbReference>
<organism evidence="6 7">
    <name type="scientific">Pusillimonas noertemannii</name>
    <dbReference type="NCBI Taxonomy" id="305977"/>
    <lineage>
        <taxon>Bacteria</taxon>
        <taxon>Pseudomonadati</taxon>
        <taxon>Pseudomonadota</taxon>
        <taxon>Betaproteobacteria</taxon>
        <taxon>Burkholderiales</taxon>
        <taxon>Alcaligenaceae</taxon>
        <taxon>Pusillimonas</taxon>
    </lineage>
</organism>
<dbReference type="GO" id="GO:0006351">
    <property type="term" value="P:DNA-templated transcription"/>
    <property type="evidence" value="ECO:0007669"/>
    <property type="project" value="TreeGrafter"/>
</dbReference>
<dbReference type="InterPro" id="IPR005119">
    <property type="entry name" value="LysR_subst-bd"/>
</dbReference>
<keyword evidence="7" id="KW-1185">Reference proteome</keyword>
<dbReference type="PROSITE" id="PS50931">
    <property type="entry name" value="HTH_LYSR"/>
    <property type="match status" value="1"/>
</dbReference>
<evidence type="ECO:0000313" key="6">
    <source>
        <dbReference type="EMBL" id="PVY60871.1"/>
    </source>
</evidence>
<dbReference type="Pfam" id="PF00126">
    <property type="entry name" value="HTH_1"/>
    <property type="match status" value="1"/>
</dbReference>
<protein>
    <submittedName>
        <fullName evidence="6">DNA-binding transcriptional LysR family regulator</fullName>
    </submittedName>
</protein>
<sequence length="300" mass="33008">MNRMDALQVFVKVAELASFTQAALALNMPRATVSRAVQQLEAQLGARLLQRTTRQVQLTQEGQAAYERGRELLSGLDDLQDMFRNTPMALSGRLRVDMSSGVARQLVIPRLPEFLQAHPGLSIELSSTDRLVDVVREGFDCVLRAGGPRDSSLVGRLLGHMVQVNYASPAYLARHGTPRRLQDLARHRLVHYSSVLGARAAGWEYQQGGRNRVVQMAGVLTVNNADAYMAACLAGLGMIQAPLLGGAAHLKRGDLIEVLPRYRAAPLPLTLLYADRRIPPRVRVFMEWLESVVRPCLAAA</sequence>
<keyword evidence="2" id="KW-0805">Transcription regulation</keyword>
<dbReference type="Gene3D" id="1.10.10.10">
    <property type="entry name" value="Winged helix-like DNA-binding domain superfamily/Winged helix DNA-binding domain"/>
    <property type="match status" value="1"/>
</dbReference>
<dbReference type="InterPro" id="IPR036390">
    <property type="entry name" value="WH_DNA-bd_sf"/>
</dbReference>
<dbReference type="STRING" id="1231391.GCA_000308195_02739"/>
<dbReference type="SUPFAM" id="SSF53850">
    <property type="entry name" value="Periplasmic binding protein-like II"/>
    <property type="match status" value="1"/>
</dbReference>
<dbReference type="CDD" id="cd08472">
    <property type="entry name" value="PBP2_CrgA_like_3"/>
    <property type="match status" value="1"/>
</dbReference>
<dbReference type="InterPro" id="IPR058163">
    <property type="entry name" value="LysR-type_TF_proteobact-type"/>
</dbReference>
<evidence type="ECO:0000313" key="7">
    <source>
        <dbReference type="Proteomes" id="UP000246145"/>
    </source>
</evidence>
<dbReference type="Pfam" id="PF03466">
    <property type="entry name" value="LysR_substrate"/>
    <property type="match status" value="1"/>
</dbReference>
<evidence type="ECO:0000259" key="5">
    <source>
        <dbReference type="PROSITE" id="PS50931"/>
    </source>
</evidence>
<keyword evidence="3 6" id="KW-0238">DNA-binding</keyword>
<evidence type="ECO:0000256" key="3">
    <source>
        <dbReference type="ARBA" id="ARBA00023125"/>
    </source>
</evidence>
<dbReference type="OrthoDB" id="9076738at2"/>
<accession>A0A2U1CIQ0</accession>
<dbReference type="GO" id="GO:0003700">
    <property type="term" value="F:DNA-binding transcription factor activity"/>
    <property type="evidence" value="ECO:0007669"/>
    <property type="project" value="InterPro"/>
</dbReference>
<reference evidence="6 7" key="1">
    <citation type="submission" date="2018-04" db="EMBL/GenBank/DDBJ databases">
        <title>Genomic Encyclopedia of Type Strains, Phase IV (KMG-IV): sequencing the most valuable type-strain genomes for metagenomic binning, comparative biology and taxonomic classification.</title>
        <authorList>
            <person name="Goeker M."/>
        </authorList>
    </citation>
    <scope>NUCLEOTIDE SEQUENCE [LARGE SCALE GENOMIC DNA]</scope>
    <source>
        <strain evidence="6 7">DSM 10065</strain>
    </source>
</reference>
<dbReference type="FunFam" id="3.40.190.290:FF:000001">
    <property type="entry name" value="Transcriptional regulator, LysR family"/>
    <property type="match status" value="1"/>
</dbReference>
<proteinExistence type="inferred from homology"/>
<dbReference type="Proteomes" id="UP000246145">
    <property type="component" value="Unassembled WGS sequence"/>
</dbReference>
<dbReference type="Gene3D" id="3.40.190.290">
    <property type="match status" value="1"/>
</dbReference>
<dbReference type="PANTHER" id="PTHR30537">
    <property type="entry name" value="HTH-TYPE TRANSCRIPTIONAL REGULATOR"/>
    <property type="match status" value="1"/>
</dbReference>
<dbReference type="AlphaFoldDB" id="A0A2U1CIQ0"/>
<dbReference type="GO" id="GO:0043565">
    <property type="term" value="F:sequence-specific DNA binding"/>
    <property type="evidence" value="ECO:0007669"/>
    <property type="project" value="TreeGrafter"/>
</dbReference>
<dbReference type="EMBL" id="QEKO01000006">
    <property type="protein sequence ID" value="PVY60871.1"/>
    <property type="molecule type" value="Genomic_DNA"/>
</dbReference>